<dbReference type="RefSeq" id="WP_245801868.1">
    <property type="nucleotide sequence ID" value="NZ_FPIZ01000030.1"/>
</dbReference>
<evidence type="ECO:0008006" key="3">
    <source>
        <dbReference type="Google" id="ProtNLM"/>
    </source>
</evidence>
<dbReference type="STRING" id="1004.SAMN05661012_05954"/>
<evidence type="ECO:0000313" key="1">
    <source>
        <dbReference type="EMBL" id="SFW86762.1"/>
    </source>
</evidence>
<protein>
    <recommendedName>
        <fullName evidence="3">Helix-turn-helix domain-containing protein</fullName>
    </recommendedName>
</protein>
<dbReference type="AlphaFoldDB" id="A0A1K1SR38"/>
<dbReference type="EMBL" id="FPIZ01000030">
    <property type="protein sequence ID" value="SFW86762.1"/>
    <property type="molecule type" value="Genomic_DNA"/>
</dbReference>
<sequence length="101" mass="11745">FPVAYILKPQIEERMENVITQNDLKMFRLQLLNDIRQIVDEKLSAMSAPIVNDWIKAGTARKILDMSPGSLQNLSIAGRIRFKKIRGSYYYNLKDINNLFK</sequence>
<reference evidence="1 2" key="1">
    <citation type="submission" date="2016-11" db="EMBL/GenBank/DDBJ databases">
        <authorList>
            <person name="Jaros S."/>
            <person name="Januszkiewicz K."/>
            <person name="Wedrychowicz H."/>
        </authorList>
    </citation>
    <scope>NUCLEOTIDE SEQUENCE [LARGE SCALE GENOMIC DNA]</scope>
    <source>
        <strain evidence="1 2">DSM 784</strain>
    </source>
</reference>
<gene>
    <name evidence="1" type="ORF">SAMN05661012_05954</name>
</gene>
<accession>A0A1K1SR38</accession>
<dbReference type="Proteomes" id="UP000183788">
    <property type="component" value="Unassembled WGS sequence"/>
</dbReference>
<evidence type="ECO:0000313" key="2">
    <source>
        <dbReference type="Proteomes" id="UP000183788"/>
    </source>
</evidence>
<proteinExistence type="predicted"/>
<feature type="non-terminal residue" evidence="1">
    <location>
        <position position="1"/>
    </location>
</feature>
<organism evidence="1 2">
    <name type="scientific">Chitinophaga sancti</name>
    <dbReference type="NCBI Taxonomy" id="1004"/>
    <lineage>
        <taxon>Bacteria</taxon>
        <taxon>Pseudomonadati</taxon>
        <taxon>Bacteroidota</taxon>
        <taxon>Chitinophagia</taxon>
        <taxon>Chitinophagales</taxon>
        <taxon>Chitinophagaceae</taxon>
        <taxon>Chitinophaga</taxon>
    </lineage>
</organism>
<name>A0A1K1SR38_9BACT</name>